<dbReference type="InterPro" id="IPR039261">
    <property type="entry name" value="FNR_nucleotide-bd"/>
</dbReference>
<dbReference type="Proteomes" id="UP001431429">
    <property type="component" value="Unassembled WGS sequence"/>
</dbReference>
<gene>
    <name evidence="3" type="ORF">NBG84_15455</name>
</gene>
<dbReference type="Pfam" id="PF08021">
    <property type="entry name" value="FAD_binding_9"/>
    <property type="match status" value="1"/>
</dbReference>
<name>A0ABT0UMK9_9ACTN</name>
<sequence length="282" mass="31130">MSGAPLQEHRDEPRDRQHPRGRVAAHHREGSGITRIPYPIGIRTAEVLRKEYLNERMLRLTVGGPALDGFHSYQADDHVKIVFPDPQGTLRLPTVNEGLTLDWPRPLPTTRKYTVRRFDATTGELDLDFVIHPGGTASEWAVAAEPGDPVSLAGPPGAKAFPHTYDHYVFAVDATAIPATARWLEQAPDDVSAHLVIETGSIAEHTYPLAQRDGVRITRLVREGDRSHLAMAVRSLFLPAGRGFLFAAGEAEDIKPLRAWAKGRMDALFTGYWKRGVAGLED</sequence>
<dbReference type="SUPFAM" id="SSF63380">
    <property type="entry name" value="Riboflavin synthase domain-like"/>
    <property type="match status" value="1"/>
</dbReference>
<evidence type="ECO:0000313" key="4">
    <source>
        <dbReference type="Proteomes" id="UP001431429"/>
    </source>
</evidence>
<dbReference type="Pfam" id="PF04954">
    <property type="entry name" value="SIP"/>
    <property type="match status" value="1"/>
</dbReference>
<feature type="domain" description="FAD-binding FR-type" evidence="2">
    <location>
        <begin position="40"/>
        <end position="162"/>
    </location>
</feature>
<dbReference type="PANTHER" id="PTHR30157:SF0">
    <property type="entry name" value="NADPH-DEPENDENT FERRIC-CHELATE REDUCTASE"/>
    <property type="match status" value="1"/>
</dbReference>
<feature type="compositionally biased region" description="Basic and acidic residues" evidence="1">
    <location>
        <begin position="7"/>
        <end position="18"/>
    </location>
</feature>
<feature type="region of interest" description="Disordered" evidence="1">
    <location>
        <begin position="1"/>
        <end position="30"/>
    </location>
</feature>
<protein>
    <submittedName>
        <fullName evidence="3">Siderophore-interacting protein</fullName>
    </submittedName>
</protein>
<evidence type="ECO:0000259" key="2">
    <source>
        <dbReference type="PROSITE" id="PS51384"/>
    </source>
</evidence>
<dbReference type="InterPro" id="IPR007037">
    <property type="entry name" value="SIP_rossman_dom"/>
</dbReference>
<dbReference type="CDD" id="cd06193">
    <property type="entry name" value="siderophore_interacting"/>
    <property type="match status" value="1"/>
</dbReference>
<dbReference type="InterPro" id="IPR039374">
    <property type="entry name" value="SIP_fam"/>
</dbReference>
<dbReference type="PANTHER" id="PTHR30157">
    <property type="entry name" value="FERRIC REDUCTASE, NADPH-DEPENDENT"/>
    <property type="match status" value="1"/>
</dbReference>
<dbReference type="InterPro" id="IPR013113">
    <property type="entry name" value="SIP_FAD-bd"/>
</dbReference>
<dbReference type="PROSITE" id="PS51384">
    <property type="entry name" value="FAD_FR"/>
    <property type="match status" value="1"/>
</dbReference>
<accession>A0ABT0UMK9</accession>
<organism evidence="3 4">
    <name type="scientific">Streptomyces albipurpureus</name>
    <dbReference type="NCBI Taxonomy" id="2897419"/>
    <lineage>
        <taxon>Bacteria</taxon>
        <taxon>Bacillati</taxon>
        <taxon>Actinomycetota</taxon>
        <taxon>Actinomycetes</taxon>
        <taxon>Kitasatosporales</taxon>
        <taxon>Streptomycetaceae</taxon>
        <taxon>Streptomyces</taxon>
    </lineage>
</organism>
<evidence type="ECO:0000313" key="3">
    <source>
        <dbReference type="EMBL" id="MCM2389669.1"/>
    </source>
</evidence>
<dbReference type="InterPro" id="IPR017938">
    <property type="entry name" value="Riboflavin_synthase-like_b-brl"/>
</dbReference>
<reference evidence="3" key="1">
    <citation type="submission" date="2022-06" db="EMBL/GenBank/DDBJ databases">
        <title>Genome public.</title>
        <authorList>
            <person name="Sun Q."/>
        </authorList>
    </citation>
    <scope>NUCLEOTIDE SEQUENCE</scope>
    <source>
        <strain evidence="3">CWNU-1</strain>
    </source>
</reference>
<dbReference type="Gene3D" id="2.40.30.10">
    <property type="entry name" value="Translation factors"/>
    <property type="match status" value="1"/>
</dbReference>
<dbReference type="InterPro" id="IPR017927">
    <property type="entry name" value="FAD-bd_FR_type"/>
</dbReference>
<dbReference type="Gene3D" id="3.40.50.80">
    <property type="entry name" value="Nucleotide-binding domain of ferredoxin-NADP reductase (FNR) module"/>
    <property type="match status" value="1"/>
</dbReference>
<evidence type="ECO:0000256" key="1">
    <source>
        <dbReference type="SAM" id="MobiDB-lite"/>
    </source>
</evidence>
<comment type="caution">
    <text evidence="3">The sequence shown here is derived from an EMBL/GenBank/DDBJ whole genome shotgun (WGS) entry which is preliminary data.</text>
</comment>
<dbReference type="RefSeq" id="WP_250920007.1">
    <property type="nucleotide sequence ID" value="NZ_JAMQAW010000011.1"/>
</dbReference>
<keyword evidence="4" id="KW-1185">Reference proteome</keyword>
<dbReference type="EMBL" id="JAMQAW010000011">
    <property type="protein sequence ID" value="MCM2389669.1"/>
    <property type="molecule type" value="Genomic_DNA"/>
</dbReference>
<proteinExistence type="predicted"/>